<evidence type="ECO:0000256" key="1">
    <source>
        <dbReference type="ARBA" id="ARBA00004651"/>
    </source>
</evidence>
<evidence type="ECO:0000313" key="16">
    <source>
        <dbReference type="Proteomes" id="UP000255509"/>
    </source>
</evidence>
<keyword evidence="4" id="KW-0444">Lipid biosynthesis</keyword>
<dbReference type="SUPFAM" id="SSF103481">
    <property type="entry name" value="Multidrug resistance efflux transporter EmrE"/>
    <property type="match status" value="2"/>
</dbReference>
<organism evidence="15 16">
    <name type="scientific">Salmonella enterica I</name>
    <dbReference type="NCBI Taxonomy" id="59201"/>
    <lineage>
        <taxon>Bacteria</taxon>
        <taxon>Pseudomonadati</taxon>
        <taxon>Pseudomonadota</taxon>
        <taxon>Gammaproteobacteria</taxon>
        <taxon>Enterobacterales</taxon>
        <taxon>Enterobacteriaceae</taxon>
        <taxon>Salmonella</taxon>
    </lineage>
</organism>
<evidence type="ECO:0000256" key="3">
    <source>
        <dbReference type="ARBA" id="ARBA00022475"/>
    </source>
</evidence>
<dbReference type="InterPro" id="IPR000620">
    <property type="entry name" value="EamA_dom"/>
</dbReference>
<protein>
    <submittedName>
        <fullName evidence="15">Integral membrane protein</fullName>
    </submittedName>
</protein>
<dbReference type="Gene3D" id="1.10.3730.20">
    <property type="match status" value="1"/>
</dbReference>
<evidence type="ECO:0000256" key="13">
    <source>
        <dbReference type="SAM" id="SignalP"/>
    </source>
</evidence>
<dbReference type="FunFam" id="1.10.3730.20:FF:000014">
    <property type="entry name" value="EamA family transporter"/>
    <property type="match status" value="1"/>
</dbReference>
<dbReference type="Pfam" id="PF00892">
    <property type="entry name" value="EamA"/>
    <property type="match status" value="1"/>
</dbReference>
<feature type="transmembrane region" description="Helical" evidence="12">
    <location>
        <begin position="141"/>
        <end position="158"/>
    </location>
</feature>
<feature type="transmembrane region" description="Helical" evidence="12">
    <location>
        <begin position="96"/>
        <end position="129"/>
    </location>
</feature>
<proteinExistence type="predicted"/>
<evidence type="ECO:0000256" key="7">
    <source>
        <dbReference type="ARBA" id="ARBA00022692"/>
    </source>
</evidence>
<comment type="subcellular location">
    <subcellularLocation>
        <location evidence="1">Cell membrane</location>
        <topology evidence="1">Multi-pass membrane protein</topology>
    </subcellularLocation>
</comment>
<evidence type="ECO:0000256" key="10">
    <source>
        <dbReference type="ARBA" id="ARBA00023098"/>
    </source>
</evidence>
<keyword evidence="8" id="KW-0448">Lipopolysaccharide biosynthesis</keyword>
<dbReference type="PANTHER" id="PTHR30561">
    <property type="entry name" value="SMR FAMILY PROTON-DEPENDENT DRUG EFFLUX TRANSPORTER SUGE"/>
    <property type="match status" value="1"/>
</dbReference>
<keyword evidence="11 12" id="KW-0472">Membrane</keyword>
<keyword evidence="2" id="KW-0813">Transport</keyword>
<dbReference type="GO" id="GO:0005886">
    <property type="term" value="C:plasma membrane"/>
    <property type="evidence" value="ECO:0007669"/>
    <property type="project" value="UniProtKB-SubCell"/>
</dbReference>
<feature type="signal peptide" evidence="13">
    <location>
        <begin position="1"/>
        <end position="17"/>
    </location>
</feature>
<keyword evidence="6" id="KW-0441">Lipid A biosynthesis</keyword>
<dbReference type="EMBL" id="UGXS01000004">
    <property type="protein sequence ID" value="SUH12536.1"/>
    <property type="molecule type" value="Genomic_DNA"/>
</dbReference>
<sequence>MTLSVFCILLFAALLHASWNAIVKAGNDKLYAAIGVSGSAAVMALILLPFSPQPAHASIPFLAASTALQVVYTVLVAKTYQVSDMSQTYPLMRGTAPLLVALISVLFLGDSLSSMAWVGIAVICMAILGMACNGRASSQRGVVLALTNACFIAGYTLVDGTGVRLSETALGYTLWSFFLNGACLLTWAMIERRREASRYLAQQWKKGIFGGIGTMGSYGLALWAMTQAPLAVVAALRETSILFGALIAWLLLKEKVAGLRLVAAGGIALGRFYSVCHDCPITAADVTHSRQHLLPLLFTYPAVPSSAIAGCCLAFFFWCDRFLSHLWECAASYSYFFFF</sequence>
<evidence type="ECO:0000256" key="5">
    <source>
        <dbReference type="ARBA" id="ARBA00022519"/>
    </source>
</evidence>
<feature type="transmembrane region" description="Helical" evidence="12">
    <location>
        <begin position="30"/>
        <end position="50"/>
    </location>
</feature>
<name>A0A379W1N9_SALET</name>
<feature type="transmembrane region" description="Helical" evidence="12">
    <location>
        <begin position="297"/>
        <end position="318"/>
    </location>
</feature>
<evidence type="ECO:0000256" key="11">
    <source>
        <dbReference type="ARBA" id="ARBA00023136"/>
    </source>
</evidence>
<feature type="transmembrane region" description="Helical" evidence="12">
    <location>
        <begin position="57"/>
        <end position="76"/>
    </location>
</feature>
<reference evidence="15 16" key="1">
    <citation type="submission" date="2018-06" db="EMBL/GenBank/DDBJ databases">
        <authorList>
            <consortium name="Pathogen Informatics"/>
            <person name="Doyle S."/>
        </authorList>
    </citation>
    <scope>NUCLEOTIDE SEQUENCE [LARGE SCALE GENOMIC DNA]</scope>
    <source>
        <strain evidence="15 16">NCTC8258</strain>
    </source>
</reference>
<keyword evidence="7 12" id="KW-0812">Transmembrane</keyword>
<dbReference type="GO" id="GO:0009103">
    <property type="term" value="P:lipopolysaccharide biosynthetic process"/>
    <property type="evidence" value="ECO:0007669"/>
    <property type="project" value="UniProtKB-KW"/>
</dbReference>
<dbReference type="InterPro" id="IPR037185">
    <property type="entry name" value="EmrE-like"/>
</dbReference>
<feature type="domain" description="EamA" evidence="14">
    <location>
        <begin position="140"/>
        <end position="272"/>
    </location>
</feature>
<keyword evidence="10" id="KW-0443">Lipid metabolism</keyword>
<dbReference type="Proteomes" id="UP000255509">
    <property type="component" value="Unassembled WGS sequence"/>
</dbReference>
<evidence type="ECO:0000256" key="2">
    <source>
        <dbReference type="ARBA" id="ARBA00022448"/>
    </source>
</evidence>
<dbReference type="PANTHER" id="PTHR30561:SF9">
    <property type="entry name" value="4-AMINO-4-DEOXY-L-ARABINOSE-PHOSPHOUNDECAPRENOL FLIPPASE SUBUNIT ARNF-RELATED"/>
    <property type="match status" value="1"/>
</dbReference>
<evidence type="ECO:0000256" key="12">
    <source>
        <dbReference type="SAM" id="Phobius"/>
    </source>
</evidence>
<dbReference type="GO" id="GO:0009245">
    <property type="term" value="P:lipid A biosynthetic process"/>
    <property type="evidence" value="ECO:0007669"/>
    <property type="project" value="UniProtKB-KW"/>
</dbReference>
<keyword evidence="3" id="KW-1003">Cell membrane</keyword>
<evidence type="ECO:0000256" key="4">
    <source>
        <dbReference type="ARBA" id="ARBA00022516"/>
    </source>
</evidence>
<gene>
    <name evidence="15" type="primary">SBOV38871</name>
    <name evidence="15" type="ORF">NCTC8258_00142</name>
</gene>
<accession>A0A379W1N9</accession>
<feature type="transmembrane region" description="Helical" evidence="12">
    <location>
        <begin position="231"/>
        <end position="252"/>
    </location>
</feature>
<evidence type="ECO:0000256" key="6">
    <source>
        <dbReference type="ARBA" id="ARBA00022556"/>
    </source>
</evidence>
<keyword evidence="5" id="KW-0997">Cell inner membrane</keyword>
<dbReference type="AlphaFoldDB" id="A0A379W1N9"/>
<evidence type="ECO:0000256" key="8">
    <source>
        <dbReference type="ARBA" id="ARBA00022985"/>
    </source>
</evidence>
<dbReference type="InterPro" id="IPR000390">
    <property type="entry name" value="Small_drug/metabolite_transptr"/>
</dbReference>
<evidence type="ECO:0000259" key="14">
    <source>
        <dbReference type="Pfam" id="PF00892"/>
    </source>
</evidence>
<keyword evidence="13" id="KW-0732">Signal</keyword>
<keyword evidence="9 12" id="KW-1133">Transmembrane helix</keyword>
<feature type="transmembrane region" description="Helical" evidence="12">
    <location>
        <begin position="208"/>
        <end position="225"/>
    </location>
</feature>
<evidence type="ECO:0000313" key="15">
    <source>
        <dbReference type="EMBL" id="SUH12536.1"/>
    </source>
</evidence>
<dbReference type="GO" id="GO:0022857">
    <property type="term" value="F:transmembrane transporter activity"/>
    <property type="evidence" value="ECO:0007669"/>
    <property type="project" value="InterPro"/>
</dbReference>
<feature type="transmembrane region" description="Helical" evidence="12">
    <location>
        <begin position="170"/>
        <end position="188"/>
    </location>
</feature>
<evidence type="ECO:0000256" key="9">
    <source>
        <dbReference type="ARBA" id="ARBA00022989"/>
    </source>
</evidence>
<feature type="chain" id="PRO_5016805333" evidence="13">
    <location>
        <begin position="18"/>
        <end position="339"/>
    </location>
</feature>